<dbReference type="Proteomes" id="UP000060487">
    <property type="component" value="Unassembled WGS sequence"/>
</dbReference>
<reference evidence="15 16" key="1">
    <citation type="submission" date="2015-11" db="EMBL/GenBank/DDBJ databases">
        <authorList>
            <person name="Lin W."/>
        </authorList>
    </citation>
    <scope>NUCLEOTIDE SEQUENCE [LARGE SCALE GENOMIC DNA]</scope>
    <source>
        <strain evidence="15 16">HCH-1</strain>
    </source>
</reference>
<dbReference type="Pfam" id="PF02673">
    <property type="entry name" value="BacA"/>
    <property type="match status" value="1"/>
</dbReference>
<accession>A0ABR5SI10</accession>
<keyword evidence="7 14" id="KW-0378">Hydrolase</keyword>
<dbReference type="PANTHER" id="PTHR30622">
    <property type="entry name" value="UNDECAPRENYL-DIPHOSPHATASE"/>
    <property type="match status" value="1"/>
</dbReference>
<keyword evidence="14" id="KW-0133">Cell shape</keyword>
<evidence type="ECO:0000313" key="15">
    <source>
        <dbReference type="EMBL" id="KWT90507.1"/>
    </source>
</evidence>
<evidence type="ECO:0000256" key="6">
    <source>
        <dbReference type="ARBA" id="ARBA00022692"/>
    </source>
</evidence>
<evidence type="ECO:0000256" key="11">
    <source>
        <dbReference type="ARBA" id="ARBA00032707"/>
    </source>
</evidence>
<feature type="transmembrane region" description="Helical" evidence="14">
    <location>
        <begin position="7"/>
        <end position="34"/>
    </location>
</feature>
<gene>
    <name evidence="14 15" type="primary">uppP</name>
    <name evidence="15" type="ORF">ASN18_1100</name>
</gene>
<evidence type="ECO:0000256" key="2">
    <source>
        <dbReference type="ARBA" id="ARBA00010621"/>
    </source>
</evidence>
<dbReference type="EMBL" id="LNQR01000035">
    <property type="protein sequence ID" value="KWT90507.1"/>
    <property type="molecule type" value="Genomic_DNA"/>
</dbReference>
<dbReference type="HAMAP" id="MF_01006">
    <property type="entry name" value="Undec_diphosphatase"/>
    <property type="match status" value="1"/>
</dbReference>
<evidence type="ECO:0000256" key="13">
    <source>
        <dbReference type="ARBA" id="ARBA00047594"/>
    </source>
</evidence>
<organism evidence="15 16">
    <name type="scientific">Candidatus Magnetominusculus xianensis</name>
    <dbReference type="NCBI Taxonomy" id="1748249"/>
    <lineage>
        <taxon>Bacteria</taxon>
        <taxon>Pseudomonadati</taxon>
        <taxon>Nitrospirota</taxon>
        <taxon>Nitrospiria</taxon>
        <taxon>Nitrospirales</taxon>
        <taxon>Nitrospiraceae</taxon>
        <taxon>Candidatus Magnetominusculus</taxon>
    </lineage>
</organism>
<feature type="transmembrane region" description="Helical" evidence="14">
    <location>
        <begin position="209"/>
        <end position="229"/>
    </location>
</feature>
<comment type="subcellular location">
    <subcellularLocation>
        <location evidence="1 14">Cell membrane</location>
        <topology evidence="1 14">Multi-pass membrane protein</topology>
    </subcellularLocation>
</comment>
<dbReference type="PANTHER" id="PTHR30622:SF4">
    <property type="entry name" value="UNDECAPRENYL-DIPHOSPHATASE"/>
    <property type="match status" value="1"/>
</dbReference>
<evidence type="ECO:0000256" key="5">
    <source>
        <dbReference type="ARBA" id="ARBA00022475"/>
    </source>
</evidence>
<evidence type="ECO:0000256" key="1">
    <source>
        <dbReference type="ARBA" id="ARBA00004651"/>
    </source>
</evidence>
<proteinExistence type="inferred from homology"/>
<evidence type="ECO:0000256" key="14">
    <source>
        <dbReference type="HAMAP-Rule" id="MF_01006"/>
    </source>
</evidence>
<evidence type="ECO:0000313" key="16">
    <source>
        <dbReference type="Proteomes" id="UP000060487"/>
    </source>
</evidence>
<comment type="function">
    <text evidence="14">Catalyzes the dephosphorylation of undecaprenyl diphosphate (UPP). Confers resistance to bacitracin.</text>
</comment>
<keyword evidence="10 14" id="KW-0046">Antibiotic resistance</keyword>
<feature type="transmembrane region" description="Helical" evidence="14">
    <location>
        <begin position="235"/>
        <end position="257"/>
    </location>
</feature>
<evidence type="ECO:0000256" key="8">
    <source>
        <dbReference type="ARBA" id="ARBA00022989"/>
    </source>
</evidence>
<evidence type="ECO:0000256" key="4">
    <source>
        <dbReference type="ARBA" id="ARBA00021581"/>
    </source>
</evidence>
<evidence type="ECO:0000256" key="10">
    <source>
        <dbReference type="ARBA" id="ARBA00023251"/>
    </source>
</evidence>
<name>A0ABR5SI10_9BACT</name>
<comment type="similarity">
    <text evidence="2 14">Belongs to the UppP family.</text>
</comment>
<keyword evidence="5 14" id="KW-1003">Cell membrane</keyword>
<feature type="transmembrane region" description="Helical" evidence="14">
    <location>
        <begin position="74"/>
        <end position="93"/>
    </location>
</feature>
<evidence type="ECO:0000256" key="7">
    <source>
        <dbReference type="ARBA" id="ARBA00022801"/>
    </source>
</evidence>
<dbReference type="EC" id="3.6.1.27" evidence="3 14"/>
<keyword evidence="14" id="KW-0961">Cell wall biogenesis/degradation</keyword>
<sequence>MEILQSILMGIVQGVTEFLPVSSTAHLILVPWFLGWGGVINSMSFDIALHVGTLLALLIVFFKDWLEILLRKQRLLMLLVIATIPGAVVGKLLDKFVDSHLRSPWVIAASLVVVGIVMYLAEKQSIKLTGVNDLSVTDAVIIGVSQAIAIIPGVSRSGITISSGLILGMKRDEAARFSFLMSTPIIAGAAALHGIHMLNGRGEAIDPKIFIAGVAASFVAGLVAITWFLKFLKRFSLTFFVYYRFVLAVVVVLGIWLKKS</sequence>
<feature type="transmembrane region" description="Helical" evidence="14">
    <location>
        <begin position="105"/>
        <end position="122"/>
    </location>
</feature>
<keyword evidence="16" id="KW-1185">Reference proteome</keyword>
<dbReference type="GO" id="GO:0050380">
    <property type="term" value="F:undecaprenyl-diphosphatase activity"/>
    <property type="evidence" value="ECO:0007669"/>
    <property type="project" value="UniProtKB-EC"/>
</dbReference>
<protein>
    <recommendedName>
        <fullName evidence="4 14">Undecaprenyl-diphosphatase</fullName>
        <ecNumber evidence="3 14">3.6.1.27</ecNumber>
    </recommendedName>
    <alternativeName>
        <fullName evidence="12 14">Bacitracin resistance protein</fullName>
    </alternativeName>
    <alternativeName>
        <fullName evidence="11 14">Undecaprenyl pyrophosphate phosphatase</fullName>
    </alternativeName>
</protein>
<evidence type="ECO:0000256" key="9">
    <source>
        <dbReference type="ARBA" id="ARBA00023136"/>
    </source>
</evidence>
<feature type="transmembrane region" description="Helical" evidence="14">
    <location>
        <begin position="174"/>
        <end position="197"/>
    </location>
</feature>
<keyword evidence="9 14" id="KW-0472">Membrane</keyword>
<feature type="transmembrane region" description="Helical" evidence="14">
    <location>
        <begin position="40"/>
        <end position="62"/>
    </location>
</feature>
<evidence type="ECO:0000256" key="12">
    <source>
        <dbReference type="ARBA" id="ARBA00032932"/>
    </source>
</evidence>
<keyword evidence="8 14" id="KW-1133">Transmembrane helix</keyword>
<comment type="catalytic activity">
    <reaction evidence="13 14">
        <text>di-trans,octa-cis-undecaprenyl diphosphate + H2O = di-trans,octa-cis-undecaprenyl phosphate + phosphate + H(+)</text>
        <dbReference type="Rhea" id="RHEA:28094"/>
        <dbReference type="ChEBI" id="CHEBI:15377"/>
        <dbReference type="ChEBI" id="CHEBI:15378"/>
        <dbReference type="ChEBI" id="CHEBI:43474"/>
        <dbReference type="ChEBI" id="CHEBI:58405"/>
        <dbReference type="ChEBI" id="CHEBI:60392"/>
        <dbReference type="EC" id="3.6.1.27"/>
    </reaction>
</comment>
<evidence type="ECO:0000256" key="3">
    <source>
        <dbReference type="ARBA" id="ARBA00012374"/>
    </source>
</evidence>
<keyword evidence="14" id="KW-0573">Peptidoglycan synthesis</keyword>
<keyword evidence="6 14" id="KW-0812">Transmembrane</keyword>
<comment type="miscellaneous">
    <text evidence="14">Bacitracin is thought to be involved in the inhibition of peptidoglycan synthesis by sequestering undecaprenyl diphosphate, thereby reducing the pool of lipid carrier available.</text>
</comment>
<comment type="caution">
    <text evidence="15">The sequence shown here is derived from an EMBL/GenBank/DDBJ whole genome shotgun (WGS) entry which is preliminary data.</text>
</comment>
<dbReference type="RefSeq" id="WP_085051747.1">
    <property type="nucleotide sequence ID" value="NZ_LNQR01000035.1"/>
</dbReference>
<dbReference type="InterPro" id="IPR003824">
    <property type="entry name" value="UppP"/>
</dbReference>